<reference evidence="2" key="1">
    <citation type="submission" date="2019-10" db="EMBL/GenBank/DDBJ databases">
        <title>The sequence and de novo assembly of the wild yak genome.</title>
        <authorList>
            <person name="Liu Y."/>
        </authorList>
    </citation>
    <scope>NUCLEOTIDE SEQUENCE [LARGE SCALE GENOMIC DNA]</scope>
    <source>
        <strain evidence="2">WY2019</strain>
    </source>
</reference>
<proteinExistence type="predicted"/>
<evidence type="ECO:0000256" key="1">
    <source>
        <dbReference type="SAM" id="MobiDB-lite"/>
    </source>
</evidence>
<gene>
    <name evidence="2" type="ORF">E5288_WYG021445</name>
</gene>
<organism evidence="2 3">
    <name type="scientific">Bos mutus</name>
    <name type="common">wild yak</name>
    <dbReference type="NCBI Taxonomy" id="72004"/>
    <lineage>
        <taxon>Eukaryota</taxon>
        <taxon>Metazoa</taxon>
        <taxon>Chordata</taxon>
        <taxon>Craniata</taxon>
        <taxon>Vertebrata</taxon>
        <taxon>Euteleostomi</taxon>
        <taxon>Mammalia</taxon>
        <taxon>Eutheria</taxon>
        <taxon>Laurasiatheria</taxon>
        <taxon>Artiodactyla</taxon>
        <taxon>Ruminantia</taxon>
        <taxon>Pecora</taxon>
        <taxon>Bovidae</taxon>
        <taxon>Bovinae</taxon>
        <taxon>Bos</taxon>
    </lineage>
</organism>
<sequence length="240" mass="25675">MYRARLSHFSKEDRRSQVPPGAHSAVSVSTCVSPLTVRLSRLFADAFKRSPVPPDARNVDRPVPSPAPPRGVHGRAGSRAAGTFWHRTFSVVKASSLTVPVSVFQLAKTSSSGPRGNVFQTTEGLDGFPDVRSEGHRLVWTAVPPSGRSRRVCSAPASGGVVLGRVFVEQEEIRASLRGGPAGQRLSPLEQGLRAGAAPGGTVCLSGQSCVQRLDRAAEMRYPGGKPLSRWPLAARHREE</sequence>
<keyword evidence="3" id="KW-1185">Reference proteome</keyword>
<protein>
    <submittedName>
        <fullName evidence="2">Uncharacterized protein</fullName>
    </submittedName>
</protein>
<feature type="region of interest" description="Disordered" evidence="1">
    <location>
        <begin position="1"/>
        <end position="25"/>
    </location>
</feature>
<name>A0A6B0SLQ6_9CETA</name>
<comment type="caution">
    <text evidence="2">The sequence shown here is derived from an EMBL/GenBank/DDBJ whole genome shotgun (WGS) entry which is preliminary data.</text>
</comment>
<feature type="region of interest" description="Disordered" evidence="1">
    <location>
        <begin position="50"/>
        <end position="77"/>
    </location>
</feature>
<dbReference type="AlphaFoldDB" id="A0A6B0SLQ6"/>
<evidence type="ECO:0000313" key="2">
    <source>
        <dbReference type="EMBL" id="MXQ99683.1"/>
    </source>
</evidence>
<dbReference type="EMBL" id="VBQZ03000688">
    <property type="protein sequence ID" value="MXQ99683.1"/>
    <property type="molecule type" value="Genomic_DNA"/>
</dbReference>
<evidence type="ECO:0000313" key="3">
    <source>
        <dbReference type="Proteomes" id="UP000322234"/>
    </source>
</evidence>
<dbReference type="Proteomes" id="UP000322234">
    <property type="component" value="Unassembled WGS sequence"/>
</dbReference>
<accession>A0A6B0SLQ6</accession>